<dbReference type="CDD" id="cd00761">
    <property type="entry name" value="Glyco_tranf_GTA_type"/>
    <property type="match status" value="1"/>
</dbReference>
<dbReference type="SUPFAM" id="SSF53448">
    <property type="entry name" value="Nucleotide-diphospho-sugar transferases"/>
    <property type="match status" value="1"/>
</dbReference>
<evidence type="ECO:0000313" key="2">
    <source>
        <dbReference type="EMBL" id="UUY02950.1"/>
    </source>
</evidence>
<dbReference type="PANTHER" id="PTHR43685:SF11">
    <property type="entry name" value="GLYCOSYLTRANSFERASE TAGX-RELATED"/>
    <property type="match status" value="1"/>
</dbReference>
<keyword evidence="2" id="KW-0808">Transferase</keyword>
<dbReference type="InterPro" id="IPR001173">
    <property type="entry name" value="Glyco_trans_2-like"/>
</dbReference>
<evidence type="ECO:0000259" key="1">
    <source>
        <dbReference type="Pfam" id="PF00535"/>
    </source>
</evidence>
<reference evidence="3" key="1">
    <citation type="submission" date="2021-11" db="EMBL/GenBank/DDBJ databases">
        <title>Cultivation dependent microbiological survey of springs from the worlds oldest radium mine currently devoted to the extraction of radon-saturated water.</title>
        <authorList>
            <person name="Kapinusova G."/>
            <person name="Smrhova T."/>
            <person name="Strejcek M."/>
            <person name="Suman J."/>
            <person name="Jani K."/>
            <person name="Pajer P."/>
            <person name="Uhlik O."/>
        </authorList>
    </citation>
    <scope>NUCLEOTIDE SEQUENCE [LARGE SCALE GENOMIC DNA]</scope>
    <source>
        <strain evidence="3">J379</strain>
    </source>
</reference>
<accession>A0ABY5PEL9</accession>
<dbReference type="InterPro" id="IPR050834">
    <property type="entry name" value="Glycosyltransf_2"/>
</dbReference>
<dbReference type="Pfam" id="PF00535">
    <property type="entry name" value="Glycos_transf_2"/>
    <property type="match status" value="1"/>
</dbReference>
<dbReference type="InterPro" id="IPR029044">
    <property type="entry name" value="Nucleotide-diphossugar_trans"/>
</dbReference>
<keyword evidence="2" id="KW-0328">Glycosyltransferase</keyword>
<feature type="domain" description="Glycosyltransferase 2-like" evidence="1">
    <location>
        <begin position="7"/>
        <end position="128"/>
    </location>
</feature>
<dbReference type="Proteomes" id="UP001058860">
    <property type="component" value="Chromosome"/>
</dbReference>
<sequence>MSTPLVSVVIATKDRWPLLRRALAGVASQREVDLELIVVDDGSASRPPEDVRATIARYGELIPHGGPHGVAAARNLGLARARGDWIAFLDDDDLWAPDWLRAAVDAGVAGGAGLVAGAYWIIDADGTVRGGQPASDPADIAAALSHGNAIGGPSMVVLTTAAVRAAGGFNTRLSALADWELWLRMSRRVACATVDRPLVAYTLHQGNMHVRDPAGVRRELTVLEREGLLAPGARAGVERWMALDASMHRRRRRAGAAFVSLAVNERRVFDLFSVLRALTIGHRAPRAAGVRPGPLPW</sequence>
<gene>
    <name evidence="2" type="ORF">LRS13_20030</name>
</gene>
<name>A0ABY5PEL9_9ACTN</name>
<proteinExistence type="predicted"/>
<dbReference type="EC" id="2.4.-.-" evidence="2"/>
<protein>
    <submittedName>
        <fullName evidence="2">Glycosyltransferase</fullName>
        <ecNumber evidence="2">2.4.-.-</ecNumber>
    </submittedName>
</protein>
<organism evidence="2 3">
    <name type="scientific">Svornostia abyssi</name>
    <dbReference type="NCBI Taxonomy" id="2898438"/>
    <lineage>
        <taxon>Bacteria</taxon>
        <taxon>Bacillati</taxon>
        <taxon>Actinomycetota</taxon>
        <taxon>Thermoleophilia</taxon>
        <taxon>Solirubrobacterales</taxon>
        <taxon>Baekduiaceae</taxon>
        <taxon>Svornostia</taxon>
    </lineage>
</organism>
<evidence type="ECO:0000313" key="3">
    <source>
        <dbReference type="Proteomes" id="UP001058860"/>
    </source>
</evidence>
<dbReference type="GO" id="GO:0016757">
    <property type="term" value="F:glycosyltransferase activity"/>
    <property type="evidence" value="ECO:0007669"/>
    <property type="project" value="UniProtKB-KW"/>
</dbReference>
<dbReference type="RefSeq" id="WP_353863471.1">
    <property type="nucleotide sequence ID" value="NZ_CP088295.1"/>
</dbReference>
<dbReference type="PANTHER" id="PTHR43685">
    <property type="entry name" value="GLYCOSYLTRANSFERASE"/>
    <property type="match status" value="1"/>
</dbReference>
<keyword evidence="3" id="KW-1185">Reference proteome</keyword>
<dbReference type="Gene3D" id="3.90.550.10">
    <property type="entry name" value="Spore Coat Polysaccharide Biosynthesis Protein SpsA, Chain A"/>
    <property type="match status" value="1"/>
</dbReference>
<dbReference type="EMBL" id="CP088295">
    <property type="protein sequence ID" value="UUY02950.1"/>
    <property type="molecule type" value="Genomic_DNA"/>
</dbReference>